<dbReference type="InterPro" id="IPR001078">
    <property type="entry name" value="2-oxoacid_DH_actylTfrase"/>
</dbReference>
<evidence type="ECO:0000256" key="4">
    <source>
        <dbReference type="RuleBase" id="RU003423"/>
    </source>
</evidence>
<feature type="region of interest" description="Disordered" evidence="5">
    <location>
        <begin position="80"/>
        <end position="106"/>
    </location>
</feature>
<accession>A0ABQ2KV80</accession>
<dbReference type="Gene3D" id="4.10.320.10">
    <property type="entry name" value="E3-binding domain"/>
    <property type="match status" value="2"/>
</dbReference>
<dbReference type="InterPro" id="IPR000089">
    <property type="entry name" value="Biotin_lipoyl"/>
</dbReference>
<evidence type="ECO:0000256" key="5">
    <source>
        <dbReference type="SAM" id="MobiDB-lite"/>
    </source>
</evidence>
<dbReference type="InterPro" id="IPR011053">
    <property type="entry name" value="Single_hybrid_motif"/>
</dbReference>
<dbReference type="PROSITE" id="PS50968">
    <property type="entry name" value="BIOTINYL_LIPOYL"/>
    <property type="match status" value="1"/>
</dbReference>
<dbReference type="CDD" id="cd06849">
    <property type="entry name" value="lipoyl_domain"/>
    <property type="match status" value="1"/>
</dbReference>
<evidence type="ECO:0000313" key="9">
    <source>
        <dbReference type="Proteomes" id="UP000658127"/>
    </source>
</evidence>
<evidence type="ECO:0000256" key="1">
    <source>
        <dbReference type="ARBA" id="ARBA00001938"/>
    </source>
</evidence>
<dbReference type="EC" id="2.3.1.-" evidence="4"/>
<dbReference type="SUPFAM" id="SSF47005">
    <property type="entry name" value="Peripheral subunit-binding domain of 2-oxo acid dehydrogenase complex"/>
    <property type="match status" value="2"/>
</dbReference>
<feature type="domain" description="Peripheral subunit-binding (PSBD)" evidence="7">
    <location>
        <begin position="111"/>
        <end position="148"/>
    </location>
</feature>
<comment type="similarity">
    <text evidence="2 4">Belongs to the 2-oxoacid dehydrogenase family.</text>
</comment>
<dbReference type="Gene3D" id="2.40.50.100">
    <property type="match status" value="1"/>
</dbReference>
<keyword evidence="4" id="KW-0808">Transferase</keyword>
<dbReference type="RefSeq" id="WP_189033467.1">
    <property type="nucleotide sequence ID" value="NZ_BMNE01000007.1"/>
</dbReference>
<dbReference type="Pfam" id="PF00364">
    <property type="entry name" value="Biotin_lipoyl"/>
    <property type="match status" value="1"/>
</dbReference>
<keyword evidence="9" id="KW-1185">Reference proteome</keyword>
<reference evidence="9" key="1">
    <citation type="journal article" date="2019" name="Int. J. Syst. Evol. Microbiol.">
        <title>The Global Catalogue of Microorganisms (GCM) 10K type strain sequencing project: providing services to taxonomists for standard genome sequencing and annotation.</title>
        <authorList>
            <consortium name="The Broad Institute Genomics Platform"/>
            <consortium name="The Broad Institute Genome Sequencing Center for Infectious Disease"/>
            <person name="Wu L."/>
            <person name="Ma J."/>
        </authorList>
    </citation>
    <scope>NUCLEOTIDE SEQUENCE [LARGE SCALE GENOMIC DNA]</scope>
    <source>
        <strain evidence="9">CGMCC 4.7329</strain>
    </source>
</reference>
<comment type="cofactor">
    <cofactor evidence="1 4">
        <name>(R)-lipoate</name>
        <dbReference type="ChEBI" id="CHEBI:83088"/>
    </cofactor>
</comment>
<evidence type="ECO:0000259" key="6">
    <source>
        <dbReference type="PROSITE" id="PS50968"/>
    </source>
</evidence>
<dbReference type="InterPro" id="IPR004167">
    <property type="entry name" value="PSBD"/>
</dbReference>
<feature type="compositionally biased region" description="Polar residues" evidence="5">
    <location>
        <begin position="85"/>
        <end position="94"/>
    </location>
</feature>
<organism evidence="8 9">
    <name type="scientific">Nocardia rhizosphaerihabitans</name>
    <dbReference type="NCBI Taxonomy" id="1691570"/>
    <lineage>
        <taxon>Bacteria</taxon>
        <taxon>Bacillati</taxon>
        <taxon>Actinomycetota</taxon>
        <taxon>Actinomycetes</taxon>
        <taxon>Mycobacteriales</taxon>
        <taxon>Nocardiaceae</taxon>
        <taxon>Nocardia</taxon>
    </lineage>
</organism>
<dbReference type="Pfam" id="PF00198">
    <property type="entry name" value="2-oxoacid_dh"/>
    <property type="match status" value="1"/>
</dbReference>
<dbReference type="SUPFAM" id="SSF51230">
    <property type="entry name" value="Single hybrid motif"/>
    <property type="match status" value="1"/>
</dbReference>
<keyword evidence="8" id="KW-0670">Pyruvate</keyword>
<feature type="compositionally biased region" description="Basic and acidic residues" evidence="5">
    <location>
        <begin position="175"/>
        <end position="185"/>
    </location>
</feature>
<sequence length="448" mass="46723">MAEFRMPSLGADMEQGTLLQWRVGPGDVVHKGDIVAEVDTTKAAIEVECFEDGTIGELLVPEGTTVPVGTVLATIRPVDHPATEHPSSLEQPASDSAPREVTGPTPIDQVRATPLIRRLAQEAGIDLSTVHGSGPDGRVLRGDIDNAVAARDIAPDSPRTDGATHPSPHIRASGRARDLATRRGVDLSALHGTGPDGAIRSGDVEQASEQGPPIEVATPPPSSGGPRDRAAIRRAVVTAMTRSKQTIPHYYLSATIDLDAATAWLHAVNEAAPVQDRMIMAAVQMRAVALAALAVPELNGHWFDDVFHPSGSVDLGVIVSLRGGGLIAPTIVGADTIPLRELMVRLRGAVDRARSARLLSSDAAPASITVTNLGDLGVDTVFGVIPPPQVAIVGLGAVSQRPCAVNGLLGVRPQVTITLSADHRASDGAVGARFLNTIGDLLQHPEQL</sequence>
<dbReference type="EMBL" id="BMNE01000007">
    <property type="protein sequence ID" value="GGN93775.1"/>
    <property type="molecule type" value="Genomic_DNA"/>
</dbReference>
<dbReference type="Pfam" id="PF02817">
    <property type="entry name" value="E3_binding"/>
    <property type="match status" value="2"/>
</dbReference>
<dbReference type="PANTHER" id="PTHR23151">
    <property type="entry name" value="DIHYDROLIPOAMIDE ACETYL/SUCCINYL-TRANSFERASE-RELATED"/>
    <property type="match status" value="1"/>
</dbReference>
<gene>
    <name evidence="8" type="ORF">GCM10011610_56060</name>
</gene>
<evidence type="ECO:0000313" key="8">
    <source>
        <dbReference type="EMBL" id="GGN93775.1"/>
    </source>
</evidence>
<keyword evidence="3 4" id="KW-0450">Lipoyl</keyword>
<keyword evidence="4" id="KW-0012">Acyltransferase</keyword>
<feature type="domain" description="Peripheral subunit-binding (PSBD)" evidence="7">
    <location>
        <begin position="171"/>
        <end position="208"/>
    </location>
</feature>
<dbReference type="PANTHER" id="PTHR23151:SF90">
    <property type="entry name" value="DIHYDROLIPOYLLYSINE-RESIDUE ACETYLTRANSFERASE COMPONENT OF PYRUVATE DEHYDROGENASE COMPLEX, MITOCHONDRIAL-RELATED"/>
    <property type="match status" value="1"/>
</dbReference>
<proteinExistence type="inferred from homology"/>
<dbReference type="InterPro" id="IPR036625">
    <property type="entry name" value="E3-bd_dom_sf"/>
</dbReference>
<dbReference type="InterPro" id="IPR045257">
    <property type="entry name" value="E2/Pdx1"/>
</dbReference>
<evidence type="ECO:0000256" key="3">
    <source>
        <dbReference type="ARBA" id="ARBA00022823"/>
    </source>
</evidence>
<dbReference type="SUPFAM" id="SSF52777">
    <property type="entry name" value="CoA-dependent acyltransferases"/>
    <property type="match status" value="1"/>
</dbReference>
<dbReference type="PROSITE" id="PS51826">
    <property type="entry name" value="PSBD"/>
    <property type="match status" value="2"/>
</dbReference>
<comment type="caution">
    <text evidence="8">The sequence shown here is derived from an EMBL/GenBank/DDBJ whole genome shotgun (WGS) entry which is preliminary data.</text>
</comment>
<dbReference type="Gene3D" id="3.30.559.10">
    <property type="entry name" value="Chloramphenicol acetyltransferase-like domain"/>
    <property type="match status" value="1"/>
</dbReference>
<evidence type="ECO:0000256" key="2">
    <source>
        <dbReference type="ARBA" id="ARBA00007317"/>
    </source>
</evidence>
<feature type="region of interest" description="Disordered" evidence="5">
    <location>
        <begin position="151"/>
        <end position="228"/>
    </location>
</feature>
<feature type="domain" description="Lipoyl-binding" evidence="6">
    <location>
        <begin position="1"/>
        <end position="76"/>
    </location>
</feature>
<evidence type="ECO:0000259" key="7">
    <source>
        <dbReference type="PROSITE" id="PS51826"/>
    </source>
</evidence>
<dbReference type="InterPro" id="IPR023213">
    <property type="entry name" value="CAT-like_dom_sf"/>
</dbReference>
<dbReference type="Proteomes" id="UP000658127">
    <property type="component" value="Unassembled WGS sequence"/>
</dbReference>
<protein>
    <recommendedName>
        <fullName evidence="4">Dihydrolipoamide acetyltransferase component of pyruvate dehydrogenase complex</fullName>
        <ecNumber evidence="4">2.3.1.-</ecNumber>
    </recommendedName>
</protein>
<name>A0ABQ2KV80_9NOCA</name>